<dbReference type="NCBIfam" id="TIGR03033">
    <property type="entry name" value="phage_rel_nuc"/>
    <property type="match status" value="1"/>
</dbReference>
<dbReference type="RefSeq" id="WP_095061995.1">
    <property type="nucleotide sequence ID" value="NZ_FXUV02000065.1"/>
</dbReference>
<dbReference type="EMBL" id="FXUV02000065">
    <property type="protein sequence ID" value="SNB82257.1"/>
    <property type="molecule type" value="Genomic_DNA"/>
</dbReference>
<feature type="domain" description="YqaJ viral recombinase" evidence="1">
    <location>
        <begin position="5"/>
        <end position="141"/>
    </location>
</feature>
<evidence type="ECO:0000313" key="4">
    <source>
        <dbReference type="Proteomes" id="UP000215450"/>
    </source>
</evidence>
<dbReference type="InterPro" id="IPR051703">
    <property type="entry name" value="NF-kappa-B_Signaling_Reg"/>
</dbReference>
<dbReference type="InterPro" id="IPR011335">
    <property type="entry name" value="Restrct_endonuc-II-like"/>
</dbReference>
<evidence type="ECO:0000259" key="1">
    <source>
        <dbReference type="Pfam" id="PF09588"/>
    </source>
</evidence>
<evidence type="ECO:0000313" key="2">
    <source>
        <dbReference type="EMBL" id="SMQ11897.1"/>
    </source>
</evidence>
<reference evidence="3" key="3">
    <citation type="submission" date="2017-06" db="EMBL/GenBank/DDBJ databases">
        <authorList>
            <person name="Kim H.J."/>
            <person name="Triplett B.A."/>
        </authorList>
    </citation>
    <scope>NUCLEOTIDE SEQUENCE [LARGE SCALE GENOMIC DNA]</scope>
    <source>
        <strain evidence="3">Kingella_eburonensis</strain>
    </source>
</reference>
<dbReference type="Pfam" id="PF09588">
    <property type="entry name" value="YqaJ"/>
    <property type="match status" value="1"/>
</dbReference>
<reference evidence="4" key="2">
    <citation type="submission" date="2017-06" db="EMBL/GenBank/DDBJ databases">
        <authorList>
            <person name="Laurent S."/>
        </authorList>
    </citation>
    <scope>NUCLEOTIDE SEQUENCE [LARGE SCALE GENOMIC DNA]</scope>
</reference>
<organism evidence="2">
    <name type="scientific">Kingella negevensis</name>
    <dbReference type="NCBI Taxonomy" id="1522312"/>
    <lineage>
        <taxon>Bacteria</taxon>
        <taxon>Pseudomonadati</taxon>
        <taxon>Pseudomonadota</taxon>
        <taxon>Betaproteobacteria</taxon>
        <taxon>Neisseriales</taxon>
        <taxon>Neisseriaceae</taxon>
        <taxon>Kingella</taxon>
    </lineage>
</organism>
<dbReference type="InterPro" id="IPR019080">
    <property type="entry name" value="YqaJ_viral_recombinase"/>
</dbReference>
<gene>
    <name evidence="3" type="ORF">KEBURONENSIS_00480</name>
    <name evidence="2" type="ORF">KEBURONENSIS_00901</name>
</gene>
<dbReference type="InterPro" id="IPR011604">
    <property type="entry name" value="PDDEXK-like_dom_sf"/>
</dbReference>
<reference evidence="2" key="1">
    <citation type="submission" date="2017-05" db="EMBL/GenBank/DDBJ databases">
        <authorList>
            <person name="Song R."/>
            <person name="Chenine A.L."/>
            <person name="Ruprecht R.M."/>
        </authorList>
    </citation>
    <scope>NUCLEOTIDE SEQUENCE</scope>
    <source>
        <strain evidence="2">Kingella_eburonensis</strain>
    </source>
</reference>
<dbReference type="STRING" id="1522312.GCA_900177895_01381"/>
<dbReference type="PANTHER" id="PTHR46609:SF6">
    <property type="entry name" value="EXONUCLEASE, PHAGE-TYPE_RECB, C-TERMINAL DOMAIN-CONTAINING PROTEIN-RELATED"/>
    <property type="match status" value="1"/>
</dbReference>
<dbReference type="EMBL" id="FXUV01000011">
    <property type="protein sequence ID" value="SMQ11897.1"/>
    <property type="molecule type" value="Genomic_DNA"/>
</dbReference>
<evidence type="ECO:0000313" key="3">
    <source>
        <dbReference type="EMBL" id="SNB82257.1"/>
    </source>
</evidence>
<accession>A0A238HEG3</accession>
<dbReference type="SUPFAM" id="SSF52980">
    <property type="entry name" value="Restriction endonuclease-like"/>
    <property type="match status" value="1"/>
</dbReference>
<protein>
    <submittedName>
        <fullName evidence="2">YqaJ-like viral recombinase domain protein</fullName>
    </submittedName>
</protein>
<dbReference type="PANTHER" id="PTHR46609">
    <property type="entry name" value="EXONUCLEASE, PHAGE-TYPE/RECB, C-TERMINAL DOMAIN-CONTAINING PROTEIN"/>
    <property type="match status" value="1"/>
</dbReference>
<name>A0A238HEG3_9NEIS</name>
<dbReference type="AlphaFoldDB" id="A0A238HEG3"/>
<keyword evidence="4" id="KW-1185">Reference proteome</keyword>
<dbReference type="OrthoDB" id="46225at2"/>
<proteinExistence type="predicted"/>
<dbReference type="InterPro" id="IPR017482">
    <property type="entry name" value="Lambda-type_endonuclease"/>
</dbReference>
<dbReference type="Gene3D" id="3.90.320.10">
    <property type="match status" value="1"/>
</dbReference>
<dbReference type="Proteomes" id="UP000215450">
    <property type="component" value="Unassembled WGS sequence"/>
</dbReference>
<sequence length="300" mass="34553">MTNKQFLQDRRQGIGGSDIAAIIGVSQFKTALDVFLSKTTEQPELKGEHLYWGHALEAPIAARFSEETGELIYRQPEIKKHPKHDFALANADGLIIDKITQQPIGILEIKTANAFKTKEWSNEDDGVPIEYIAQVQWYMEIFDVDFAYIAVLIGGSDYRHYRIERDRELAADLLARAKEFWENHVMKNVPPEPQNAADVQKLYPQDDGEAQQADTETLIAYNELRRLKEQAKVLDEQITEREEMLKTKIGQRAIMLSGEEKLFTWKTQNSNRFDSQAFKAAHPDLYQQYTKTTQTRVFRA</sequence>